<feature type="signal peptide" evidence="1">
    <location>
        <begin position="1"/>
        <end position="26"/>
    </location>
</feature>
<feature type="chain" id="PRO_5026052290" description="Sugar-binding protein" evidence="1">
    <location>
        <begin position="27"/>
        <end position="324"/>
    </location>
</feature>
<dbReference type="Proteomes" id="UP000431264">
    <property type="component" value="Unassembled WGS sequence"/>
</dbReference>
<dbReference type="RefSeq" id="WP_140997771.1">
    <property type="nucleotide sequence ID" value="NZ_VDCZ01000006.1"/>
</dbReference>
<dbReference type="Gene3D" id="2.180.10.10">
    <property type="entry name" value="RHS repeat-associated core"/>
    <property type="match status" value="1"/>
</dbReference>
<dbReference type="AlphaFoldDB" id="A0A6I4ILR3"/>
<comment type="caution">
    <text evidence="2">The sequence shown here is derived from an EMBL/GenBank/DDBJ whole genome shotgun (WGS) entry which is preliminary data.</text>
</comment>
<evidence type="ECO:0000256" key="1">
    <source>
        <dbReference type="SAM" id="SignalP"/>
    </source>
</evidence>
<sequence length="324" mass="38779">MKNVIQLRIKKLTLLILVTFSFNMFSQTFEEKTEEFVSIPYRKIEYKVDFLIDSDVVNSLQIDEYQIDNYGSFKPTDTTLFKSHFLKYKDGKIMTNLIKVVNKDSSLLPEQLEKVMTYDSSGRLSNILTTYLGKEKTVTIQKFNYSNDIIKRIYYSEKDTINPDNEMYTYRVDNDNYIIRESILMNKYLISFDFKYNTRKDEIFNNYGTYDKKMEHLYDKSGNKTQTTFTIINKDDGTIKYTNLEKYIYDNNNNLIKVIFDNESKNVIEYKYEDNRLVEVIEFSKGKVFTKNKFKYDNSGNWIEIEFIRSKDTEKIVKRKINYK</sequence>
<evidence type="ECO:0000313" key="2">
    <source>
        <dbReference type="EMBL" id="MVO09392.1"/>
    </source>
</evidence>
<dbReference type="OrthoDB" id="1046747at2"/>
<protein>
    <recommendedName>
        <fullName evidence="4">Sugar-binding protein</fullName>
    </recommendedName>
</protein>
<dbReference type="EMBL" id="WQLW01000006">
    <property type="protein sequence ID" value="MVO09392.1"/>
    <property type="molecule type" value="Genomic_DNA"/>
</dbReference>
<name>A0A6I4ILR3_9FLAO</name>
<proteinExistence type="predicted"/>
<evidence type="ECO:0008006" key="4">
    <source>
        <dbReference type="Google" id="ProtNLM"/>
    </source>
</evidence>
<evidence type="ECO:0000313" key="3">
    <source>
        <dbReference type="Proteomes" id="UP000431264"/>
    </source>
</evidence>
<organism evidence="2 3">
    <name type="scientific">Flavobacterium profundi</name>
    <dbReference type="NCBI Taxonomy" id="1774945"/>
    <lineage>
        <taxon>Bacteria</taxon>
        <taxon>Pseudomonadati</taxon>
        <taxon>Bacteroidota</taxon>
        <taxon>Flavobacteriia</taxon>
        <taxon>Flavobacteriales</taxon>
        <taxon>Flavobacteriaceae</taxon>
        <taxon>Flavobacterium</taxon>
    </lineage>
</organism>
<gene>
    <name evidence="2" type="ORF">GOQ30_09500</name>
</gene>
<keyword evidence="3" id="KW-1185">Reference proteome</keyword>
<reference evidence="3" key="1">
    <citation type="submission" date="2019-05" db="EMBL/GenBank/DDBJ databases">
        <title>Flavobacterium profundi sp. nov., isolated from a deep-sea seamount.</title>
        <authorList>
            <person name="Zhang D.-C."/>
        </authorList>
    </citation>
    <scope>NUCLEOTIDE SEQUENCE [LARGE SCALE GENOMIC DNA]</scope>
    <source>
        <strain evidence="3">TP390</strain>
    </source>
</reference>
<accession>A0A6I4ILR3</accession>
<keyword evidence="1" id="KW-0732">Signal</keyword>